<reference evidence="1 2" key="1">
    <citation type="submission" date="2014-04" db="EMBL/GenBank/DDBJ databases">
        <title>Evolutionary Origins and Diversification of the Mycorrhizal Mutualists.</title>
        <authorList>
            <consortium name="DOE Joint Genome Institute"/>
            <consortium name="Mycorrhizal Genomics Consortium"/>
            <person name="Kohler A."/>
            <person name="Kuo A."/>
            <person name="Nagy L.G."/>
            <person name="Floudas D."/>
            <person name="Copeland A."/>
            <person name="Barry K.W."/>
            <person name="Cichocki N."/>
            <person name="Veneault-Fourrey C."/>
            <person name="LaButti K."/>
            <person name="Lindquist E.A."/>
            <person name="Lipzen A."/>
            <person name="Lundell T."/>
            <person name="Morin E."/>
            <person name="Murat C."/>
            <person name="Riley R."/>
            <person name="Ohm R."/>
            <person name="Sun H."/>
            <person name="Tunlid A."/>
            <person name="Henrissat B."/>
            <person name="Grigoriev I.V."/>
            <person name="Hibbett D.S."/>
            <person name="Martin F."/>
        </authorList>
    </citation>
    <scope>NUCLEOTIDE SEQUENCE [LARGE SCALE GENOMIC DNA]</scope>
    <source>
        <strain evidence="1 2">FD-317 M1</strain>
    </source>
</reference>
<proteinExistence type="predicted"/>
<organism evidence="1 2">
    <name type="scientific">Collybiopsis luxurians FD-317 M1</name>
    <dbReference type="NCBI Taxonomy" id="944289"/>
    <lineage>
        <taxon>Eukaryota</taxon>
        <taxon>Fungi</taxon>
        <taxon>Dikarya</taxon>
        <taxon>Basidiomycota</taxon>
        <taxon>Agaricomycotina</taxon>
        <taxon>Agaricomycetes</taxon>
        <taxon>Agaricomycetidae</taxon>
        <taxon>Agaricales</taxon>
        <taxon>Marasmiineae</taxon>
        <taxon>Omphalotaceae</taxon>
        <taxon>Collybiopsis</taxon>
        <taxon>Collybiopsis luxurians</taxon>
    </lineage>
</organism>
<accession>A0A0D0CUH4</accession>
<gene>
    <name evidence="1" type="ORF">GYMLUDRAFT_85822</name>
</gene>
<feature type="non-terminal residue" evidence="1">
    <location>
        <position position="116"/>
    </location>
</feature>
<evidence type="ECO:0000313" key="2">
    <source>
        <dbReference type="Proteomes" id="UP000053593"/>
    </source>
</evidence>
<protein>
    <submittedName>
        <fullName evidence="1">Unplaced genomic scaffold GYMLUscaffold_31, whole genome shotgun sequence</fullName>
    </submittedName>
</protein>
<dbReference type="Proteomes" id="UP000053593">
    <property type="component" value="Unassembled WGS sequence"/>
</dbReference>
<dbReference type="OrthoDB" id="3062492at2759"/>
<dbReference type="HOGENOM" id="CLU_2102673_0_0_1"/>
<keyword evidence="2" id="KW-1185">Reference proteome</keyword>
<sequence>MRCLYFPCVTVQGLERTFREVEKLLDDHDADTFWINMKHSEMMDIFMDYEERLLLVHKSIIDWFIEDLRAEKPYWMRCLASPKNALGRIKEISSSYKNLQALRSDIEHSRAMISKG</sequence>
<evidence type="ECO:0000313" key="1">
    <source>
        <dbReference type="EMBL" id="KIK59463.1"/>
    </source>
</evidence>
<dbReference type="AlphaFoldDB" id="A0A0D0CUH4"/>
<dbReference type="EMBL" id="KN834779">
    <property type="protein sequence ID" value="KIK59463.1"/>
    <property type="molecule type" value="Genomic_DNA"/>
</dbReference>
<name>A0A0D0CUH4_9AGAR</name>